<dbReference type="EMBL" id="CM009300">
    <property type="protein sequence ID" value="KAI9385680.1"/>
    <property type="molecule type" value="Genomic_DNA"/>
</dbReference>
<organism evidence="1 2">
    <name type="scientific">Populus trichocarpa</name>
    <name type="common">Western balsam poplar</name>
    <name type="synonym">Populus balsamifera subsp. trichocarpa</name>
    <dbReference type="NCBI Taxonomy" id="3694"/>
    <lineage>
        <taxon>Eukaryota</taxon>
        <taxon>Viridiplantae</taxon>
        <taxon>Streptophyta</taxon>
        <taxon>Embryophyta</taxon>
        <taxon>Tracheophyta</taxon>
        <taxon>Spermatophyta</taxon>
        <taxon>Magnoliopsida</taxon>
        <taxon>eudicotyledons</taxon>
        <taxon>Gunneridae</taxon>
        <taxon>Pentapetalae</taxon>
        <taxon>rosids</taxon>
        <taxon>fabids</taxon>
        <taxon>Malpighiales</taxon>
        <taxon>Salicaceae</taxon>
        <taxon>Saliceae</taxon>
        <taxon>Populus</taxon>
    </lineage>
</organism>
<evidence type="ECO:0000313" key="2">
    <source>
        <dbReference type="Proteomes" id="UP000006729"/>
    </source>
</evidence>
<proteinExistence type="predicted"/>
<evidence type="ECO:0000313" key="1">
    <source>
        <dbReference type="EMBL" id="KAI9385680.1"/>
    </source>
</evidence>
<comment type="caution">
    <text evidence="1">The sequence shown here is derived from an EMBL/GenBank/DDBJ whole genome shotgun (WGS) entry which is preliminary data.</text>
</comment>
<gene>
    <name evidence="1" type="ORF">POPTR_011G097050v4</name>
</gene>
<reference evidence="1 2" key="1">
    <citation type="journal article" date="2006" name="Science">
        <title>The genome of black cottonwood, Populus trichocarpa (Torr. &amp; Gray).</title>
        <authorList>
            <person name="Tuskan G.A."/>
            <person name="Difazio S."/>
            <person name="Jansson S."/>
            <person name="Bohlmann J."/>
            <person name="Grigoriev I."/>
            <person name="Hellsten U."/>
            <person name="Putnam N."/>
            <person name="Ralph S."/>
            <person name="Rombauts S."/>
            <person name="Salamov A."/>
            <person name="Schein J."/>
            <person name="Sterck L."/>
            <person name="Aerts A."/>
            <person name="Bhalerao R.R."/>
            <person name="Bhalerao R.P."/>
            <person name="Blaudez D."/>
            <person name="Boerjan W."/>
            <person name="Brun A."/>
            <person name="Brunner A."/>
            <person name="Busov V."/>
            <person name="Campbell M."/>
            <person name="Carlson J."/>
            <person name="Chalot M."/>
            <person name="Chapman J."/>
            <person name="Chen G.L."/>
            <person name="Cooper D."/>
            <person name="Coutinho P.M."/>
            <person name="Couturier J."/>
            <person name="Covert S."/>
            <person name="Cronk Q."/>
            <person name="Cunningham R."/>
            <person name="Davis J."/>
            <person name="Degroeve S."/>
            <person name="Dejardin A."/>
            <person name="Depamphilis C."/>
            <person name="Detter J."/>
            <person name="Dirks B."/>
            <person name="Dubchak I."/>
            <person name="Duplessis S."/>
            <person name="Ehlting J."/>
            <person name="Ellis B."/>
            <person name="Gendler K."/>
            <person name="Goodstein D."/>
            <person name="Gribskov M."/>
            <person name="Grimwood J."/>
            <person name="Groover A."/>
            <person name="Gunter L."/>
            <person name="Hamberger B."/>
            <person name="Heinze B."/>
            <person name="Helariutta Y."/>
            <person name="Henrissat B."/>
            <person name="Holligan D."/>
            <person name="Holt R."/>
            <person name="Huang W."/>
            <person name="Islam-Faridi N."/>
            <person name="Jones S."/>
            <person name="Jones-Rhoades M."/>
            <person name="Jorgensen R."/>
            <person name="Joshi C."/>
            <person name="Kangasjarvi J."/>
            <person name="Karlsson J."/>
            <person name="Kelleher C."/>
            <person name="Kirkpatrick R."/>
            <person name="Kirst M."/>
            <person name="Kohler A."/>
            <person name="Kalluri U."/>
            <person name="Larimer F."/>
            <person name="Leebens-Mack J."/>
            <person name="Leple J.C."/>
            <person name="Locascio P."/>
            <person name="Lou Y."/>
            <person name="Lucas S."/>
            <person name="Martin F."/>
            <person name="Montanini B."/>
            <person name="Napoli C."/>
            <person name="Nelson D.R."/>
            <person name="Nelson C."/>
            <person name="Nieminen K."/>
            <person name="Nilsson O."/>
            <person name="Pereda V."/>
            <person name="Peter G."/>
            <person name="Philippe R."/>
            <person name="Pilate G."/>
            <person name="Poliakov A."/>
            <person name="Razumovskaya J."/>
            <person name="Richardson P."/>
            <person name="Rinaldi C."/>
            <person name="Ritland K."/>
            <person name="Rouze P."/>
            <person name="Ryaboy D."/>
            <person name="Schmutz J."/>
            <person name="Schrader J."/>
            <person name="Segerman B."/>
            <person name="Shin H."/>
            <person name="Siddiqui A."/>
            <person name="Sterky F."/>
            <person name="Terry A."/>
            <person name="Tsai C.J."/>
            <person name="Uberbacher E."/>
            <person name="Unneberg P."/>
            <person name="Vahala J."/>
            <person name="Wall K."/>
            <person name="Wessler S."/>
            <person name="Yang G."/>
            <person name="Yin T."/>
            <person name="Douglas C."/>
            <person name="Marra M."/>
            <person name="Sandberg G."/>
            <person name="Van de Peer Y."/>
            <person name="Rokhsar D."/>
        </authorList>
    </citation>
    <scope>NUCLEOTIDE SEQUENCE [LARGE SCALE GENOMIC DNA]</scope>
    <source>
        <strain evidence="2">cv. Nisqually</strain>
    </source>
</reference>
<protein>
    <submittedName>
        <fullName evidence="1">Uncharacterized protein</fullName>
    </submittedName>
</protein>
<sequence>MKSKSRNVALAMVVCGGGIRMGNISRSSRKKKTKEGATERAWCCTSRENKTRRATKEGKCLIRKFIIIFARFSDGAPFKPNLLRTTTIYTYDSPVWIREEKVIYFFLVIKEMHGEFRNAFSGFSFIYLFIYFSYQLIAYSTLQVFLLHICARSREGFSCSPSILEPTSKKRGLAMEVFSVL</sequence>
<keyword evidence="2" id="KW-1185">Reference proteome</keyword>
<dbReference type="Proteomes" id="UP000006729">
    <property type="component" value="Chromosome 11"/>
</dbReference>
<name>A0ACC0S974_POPTR</name>
<accession>A0ACC0S974</accession>